<evidence type="ECO:0000313" key="2">
    <source>
        <dbReference type="EMBL" id="GAA5525916.1"/>
    </source>
</evidence>
<evidence type="ECO:0008006" key="4">
    <source>
        <dbReference type="Google" id="ProtNLM"/>
    </source>
</evidence>
<keyword evidence="3" id="KW-1185">Reference proteome</keyword>
<organism evidence="2 3">
    <name type="scientific">Microbulbifer aestuariivivens</name>
    <dbReference type="NCBI Taxonomy" id="1908308"/>
    <lineage>
        <taxon>Bacteria</taxon>
        <taxon>Pseudomonadati</taxon>
        <taxon>Pseudomonadota</taxon>
        <taxon>Gammaproteobacteria</taxon>
        <taxon>Cellvibrionales</taxon>
        <taxon>Microbulbiferaceae</taxon>
        <taxon>Microbulbifer</taxon>
    </lineage>
</organism>
<feature type="transmembrane region" description="Helical" evidence="1">
    <location>
        <begin position="189"/>
        <end position="211"/>
    </location>
</feature>
<dbReference type="RefSeq" id="WP_345551983.1">
    <property type="nucleotide sequence ID" value="NZ_BAABRT010000022.1"/>
</dbReference>
<evidence type="ECO:0000313" key="3">
    <source>
        <dbReference type="Proteomes" id="UP001408594"/>
    </source>
</evidence>
<keyword evidence="1" id="KW-1133">Transmembrane helix</keyword>
<gene>
    <name evidence="2" type="ORF">Maes01_02491</name>
</gene>
<sequence>MINYLVNLTFESTRDELLDAAFLALKKYQLLDAEVSKDDDGVMEDLYTAIDHSEAPALLVFDTECIENAEDYASLAGKIFCAAGERKKIRKIKSALDFGKEKAGIAILVGEQKEKHIWPQGDDCVSSEFTAFIDRVLNKHFSKRLLHLPSNDQCAHILVVDEEDYEPIAELLKFDKHGYTNRELYSTRLVCTCATAAVGFVVTTLSGWYFWGFWWSLLGSAAFWVLFAALMVLRYAWICAADEQAEEDLAKLKELPSEEFGKAIMGAFMDEAIAREGNSKMGKRLQAAHRVNQAIAD</sequence>
<protein>
    <recommendedName>
        <fullName evidence="4">TPM domain-containing protein</fullName>
    </recommendedName>
</protein>
<keyword evidence="1" id="KW-0472">Membrane</keyword>
<evidence type="ECO:0000256" key="1">
    <source>
        <dbReference type="SAM" id="Phobius"/>
    </source>
</evidence>
<comment type="caution">
    <text evidence="2">The sequence shown here is derived from an EMBL/GenBank/DDBJ whole genome shotgun (WGS) entry which is preliminary data.</text>
</comment>
<dbReference type="Proteomes" id="UP001408594">
    <property type="component" value="Unassembled WGS sequence"/>
</dbReference>
<accession>A0ABP9WRT6</accession>
<proteinExistence type="predicted"/>
<name>A0ABP9WRT6_9GAMM</name>
<reference evidence="2 3" key="1">
    <citation type="submission" date="2024-02" db="EMBL/GenBank/DDBJ databases">
        <title>Microbulbifer aestuariivivens NBRC 112533.</title>
        <authorList>
            <person name="Ichikawa N."/>
            <person name="Katano-Makiyama Y."/>
            <person name="Hidaka K."/>
        </authorList>
    </citation>
    <scope>NUCLEOTIDE SEQUENCE [LARGE SCALE GENOMIC DNA]</scope>
    <source>
        <strain evidence="2 3">NBRC 112533</strain>
    </source>
</reference>
<keyword evidence="1" id="KW-0812">Transmembrane</keyword>
<feature type="transmembrane region" description="Helical" evidence="1">
    <location>
        <begin position="217"/>
        <end position="237"/>
    </location>
</feature>
<dbReference type="EMBL" id="BAABRT010000022">
    <property type="protein sequence ID" value="GAA5525916.1"/>
    <property type="molecule type" value="Genomic_DNA"/>
</dbReference>